<dbReference type="GO" id="GO:0015562">
    <property type="term" value="F:efflux transmembrane transporter activity"/>
    <property type="evidence" value="ECO:0007669"/>
    <property type="project" value="InterPro"/>
</dbReference>
<evidence type="ECO:0000256" key="1">
    <source>
        <dbReference type="ARBA" id="ARBA00007613"/>
    </source>
</evidence>
<accession>A0A8T4HA40</accession>
<dbReference type="InterPro" id="IPR003423">
    <property type="entry name" value="OMP_efflux"/>
</dbReference>
<dbReference type="PANTHER" id="PTHR30203">
    <property type="entry name" value="OUTER MEMBRANE CATION EFFLUX PROTEIN"/>
    <property type="match status" value="1"/>
</dbReference>
<dbReference type="Proteomes" id="UP000679691">
    <property type="component" value="Unassembled WGS sequence"/>
</dbReference>
<dbReference type="EMBL" id="JAGKSB010000012">
    <property type="protein sequence ID" value="MBP3943980.1"/>
    <property type="molecule type" value="Genomic_DNA"/>
</dbReference>
<keyword evidence="3" id="KW-1185">Reference proteome</keyword>
<dbReference type="InterPro" id="IPR010131">
    <property type="entry name" value="MdtP/NodT-like"/>
</dbReference>
<gene>
    <name evidence="2" type="ORF">J5U18_10485</name>
</gene>
<comment type="similarity">
    <text evidence="1">Belongs to the outer membrane factor (OMF) (TC 1.B.17) family.</text>
</comment>
<dbReference type="Gene3D" id="1.20.1600.10">
    <property type="entry name" value="Outer membrane efflux proteins (OEP)"/>
    <property type="match status" value="1"/>
</dbReference>
<organism evidence="2 3">
    <name type="scientific">Rhinopithecimicrobium faecis</name>
    <dbReference type="NCBI Taxonomy" id="2820698"/>
    <lineage>
        <taxon>Bacteria</taxon>
        <taxon>Pseudomonadati</taxon>
        <taxon>Bacteroidota</taxon>
        <taxon>Sphingobacteriia</taxon>
        <taxon>Sphingobacteriales</taxon>
        <taxon>Sphingobacteriaceae</taxon>
        <taxon>Rhinopithecimicrobium</taxon>
    </lineage>
</organism>
<reference evidence="2" key="1">
    <citation type="submission" date="2021-03" db="EMBL/GenBank/DDBJ databases">
        <authorList>
            <person name="Lu T."/>
            <person name="Wang Q."/>
            <person name="Han X."/>
        </authorList>
    </citation>
    <scope>NUCLEOTIDE SEQUENCE</scope>
    <source>
        <strain evidence="2">WQ 2009</strain>
    </source>
</reference>
<evidence type="ECO:0000313" key="3">
    <source>
        <dbReference type="Proteomes" id="UP000679691"/>
    </source>
</evidence>
<evidence type="ECO:0000313" key="2">
    <source>
        <dbReference type="EMBL" id="MBP3943980.1"/>
    </source>
</evidence>
<dbReference type="PANTHER" id="PTHR30203:SF24">
    <property type="entry name" value="BLR4935 PROTEIN"/>
    <property type="match status" value="1"/>
</dbReference>
<dbReference type="RefSeq" id="WP_353547487.1">
    <property type="nucleotide sequence ID" value="NZ_JAGKSB010000012.1"/>
</dbReference>
<comment type="caution">
    <text evidence="2">The sequence shown here is derived from an EMBL/GenBank/DDBJ whole genome shotgun (WGS) entry which is preliminary data.</text>
</comment>
<protein>
    <submittedName>
        <fullName evidence="2">TolC family protein</fullName>
    </submittedName>
</protein>
<sequence length="422" mass="47570">MIKRLLMLGVLLGIVHVQGVFSKERTLSYSEFMQQVMEQQLALVAERFEVDLADAALAMAYRLPDPELASDWVDNGQRRSEMGYGFTTELSWMVELGGKRKARIAQATSEKELAVLKLKLFVQELHLEAATAFAEVLRDEVQCANLSSSYELIQSVAAFDSLRFSFGEISRLEARQSALEARQAYIVLLETQQKYQSSLLKLNLLMGNRQVDSLYIPYGELSLAAKDYQWKELLAWTLQQRPEFLLAQQGVQVAQASQALTKANRAIDLTLKTQVGYNSYVRNIIAPTPATATIGAGIAMPLKFSNKNKGELRAAQSAVKQQQTRQTWTELSLVKELKDNYQLYLNLKDIRATYEENMLQEASHILTGIVDLYQDGDSSILEVIAARQRHNELQLAYTEVCFEYALVCLLLDQSSPVTQVTF</sequence>
<name>A0A8T4HA40_9SPHI</name>
<proteinExistence type="inferred from homology"/>
<dbReference type="SUPFAM" id="SSF56954">
    <property type="entry name" value="Outer membrane efflux proteins (OEP)"/>
    <property type="match status" value="1"/>
</dbReference>
<dbReference type="Pfam" id="PF02321">
    <property type="entry name" value="OEP"/>
    <property type="match status" value="2"/>
</dbReference>
<dbReference type="AlphaFoldDB" id="A0A8T4HA40"/>